<comment type="caution">
    <text evidence="7">The sequence shown here is derived from an EMBL/GenBank/DDBJ whole genome shotgun (WGS) entry which is preliminary data.</text>
</comment>
<name>A0ABN3F059_9ACTN</name>
<reference evidence="7 8" key="1">
    <citation type="journal article" date="2019" name="Int. J. Syst. Evol. Microbiol.">
        <title>The Global Catalogue of Microorganisms (GCM) 10K type strain sequencing project: providing services to taxonomists for standard genome sequencing and annotation.</title>
        <authorList>
            <consortium name="The Broad Institute Genomics Platform"/>
            <consortium name="The Broad Institute Genome Sequencing Center for Infectious Disease"/>
            <person name="Wu L."/>
            <person name="Ma J."/>
        </authorList>
    </citation>
    <scope>NUCLEOTIDE SEQUENCE [LARGE SCALE GENOMIC DNA]</scope>
    <source>
        <strain evidence="7 8">JCM 7356</strain>
    </source>
</reference>
<dbReference type="InterPro" id="IPR023753">
    <property type="entry name" value="FAD/NAD-binding_dom"/>
</dbReference>
<feature type="domain" description="Reductase C-terminal" evidence="6">
    <location>
        <begin position="326"/>
        <end position="384"/>
    </location>
</feature>
<dbReference type="InterPro" id="IPR016156">
    <property type="entry name" value="FAD/NAD-linked_Rdtase_dimer_sf"/>
</dbReference>
<evidence type="ECO:0000256" key="4">
    <source>
        <dbReference type="ARBA" id="ARBA00023002"/>
    </source>
</evidence>
<dbReference type="PANTHER" id="PTHR43557:SF2">
    <property type="entry name" value="RIESKE DOMAIN-CONTAINING PROTEIN-RELATED"/>
    <property type="match status" value="1"/>
</dbReference>
<keyword evidence="3" id="KW-0274">FAD</keyword>
<dbReference type="Gene3D" id="3.30.390.30">
    <property type="match status" value="1"/>
</dbReference>
<protein>
    <submittedName>
        <fullName evidence="7">FAD-dependent oxidoreductase</fullName>
    </submittedName>
</protein>
<feature type="domain" description="FAD/NAD(P)-binding" evidence="5">
    <location>
        <begin position="6"/>
        <end position="302"/>
    </location>
</feature>
<evidence type="ECO:0000313" key="8">
    <source>
        <dbReference type="Proteomes" id="UP001500305"/>
    </source>
</evidence>
<proteinExistence type="predicted"/>
<organism evidence="7 8">
    <name type="scientific">Kitasatospora cystarginea</name>
    <dbReference type="NCBI Taxonomy" id="58350"/>
    <lineage>
        <taxon>Bacteria</taxon>
        <taxon>Bacillati</taxon>
        <taxon>Actinomycetota</taxon>
        <taxon>Actinomycetes</taxon>
        <taxon>Kitasatosporales</taxon>
        <taxon>Streptomycetaceae</taxon>
        <taxon>Kitasatospora</taxon>
    </lineage>
</organism>
<dbReference type="Pfam" id="PF07992">
    <property type="entry name" value="Pyr_redox_2"/>
    <property type="match status" value="1"/>
</dbReference>
<comment type="cofactor">
    <cofactor evidence="1">
        <name>FAD</name>
        <dbReference type="ChEBI" id="CHEBI:57692"/>
    </cofactor>
</comment>
<gene>
    <name evidence="7" type="ORF">GCM10010430_77310</name>
</gene>
<dbReference type="PANTHER" id="PTHR43557">
    <property type="entry name" value="APOPTOSIS-INDUCING FACTOR 1"/>
    <property type="match status" value="1"/>
</dbReference>
<keyword evidence="4" id="KW-0560">Oxidoreductase</keyword>
<dbReference type="Proteomes" id="UP001500305">
    <property type="component" value="Unassembled WGS sequence"/>
</dbReference>
<dbReference type="SUPFAM" id="SSF55424">
    <property type="entry name" value="FAD/NAD-linked reductases, dimerisation (C-terminal) domain"/>
    <property type="match status" value="1"/>
</dbReference>
<evidence type="ECO:0000259" key="5">
    <source>
        <dbReference type="Pfam" id="PF07992"/>
    </source>
</evidence>
<evidence type="ECO:0000256" key="1">
    <source>
        <dbReference type="ARBA" id="ARBA00001974"/>
    </source>
</evidence>
<dbReference type="SUPFAM" id="SSF51905">
    <property type="entry name" value="FAD/NAD(P)-binding domain"/>
    <property type="match status" value="2"/>
</dbReference>
<keyword evidence="8" id="KW-1185">Reference proteome</keyword>
<dbReference type="InterPro" id="IPR050446">
    <property type="entry name" value="FAD-oxidoreductase/Apoptosis"/>
</dbReference>
<dbReference type="EMBL" id="BAAATR010000070">
    <property type="protein sequence ID" value="GAA2279802.1"/>
    <property type="molecule type" value="Genomic_DNA"/>
</dbReference>
<evidence type="ECO:0000259" key="6">
    <source>
        <dbReference type="Pfam" id="PF14759"/>
    </source>
</evidence>
<sequence>MPALDHILVVGASGAGLTAADALRREGFTGRLTLVGEEPHLPYDRPPLSKQLLAGEWQPREATLRPETELQRLRLELRLGCRAAGLDPLARTVTLTGGERLGYDGLVIATGLRPRRLPFGHDLAGVHVLRTLGDALALRDQLLPGNRAVVIGAGFLGSEIAATARGLGLDVDLVDLEATPLAGQVGPQMGELVADLHRRQGVRLHLRRRVAELTGEQGLVTTVVLDDGTRLPAEVVVVAIGSVPATDWLADSGIPLGDGVLCDPTCQAAPGVYAAGDVANWPHPAAGGRVRLEQRTNATQQAIAAARNLLAGPDGATPYAPIPFGWTDQYDTKIQIHGWAPPDARVEVVDGDPRAGRFVARYLREGRVVGVLGWNSPRALLRYRGQLTA</sequence>
<accession>A0ABN3F059</accession>
<dbReference type="PRINTS" id="PR00411">
    <property type="entry name" value="PNDRDTASEI"/>
</dbReference>
<dbReference type="InterPro" id="IPR036188">
    <property type="entry name" value="FAD/NAD-bd_sf"/>
</dbReference>
<dbReference type="Pfam" id="PF14759">
    <property type="entry name" value="Reductase_C"/>
    <property type="match status" value="1"/>
</dbReference>
<dbReference type="Gene3D" id="3.50.50.60">
    <property type="entry name" value="FAD/NAD(P)-binding domain"/>
    <property type="match status" value="2"/>
</dbReference>
<dbReference type="InterPro" id="IPR028202">
    <property type="entry name" value="Reductase_C"/>
</dbReference>
<keyword evidence="2" id="KW-0285">Flavoprotein</keyword>
<evidence type="ECO:0000313" key="7">
    <source>
        <dbReference type="EMBL" id="GAA2279802.1"/>
    </source>
</evidence>
<evidence type="ECO:0000256" key="3">
    <source>
        <dbReference type="ARBA" id="ARBA00022827"/>
    </source>
</evidence>
<evidence type="ECO:0000256" key="2">
    <source>
        <dbReference type="ARBA" id="ARBA00022630"/>
    </source>
</evidence>
<dbReference type="PRINTS" id="PR00368">
    <property type="entry name" value="FADPNR"/>
</dbReference>